<protein>
    <submittedName>
        <fullName evidence="1">Uncharacterized protein</fullName>
    </submittedName>
</protein>
<keyword evidence="2" id="KW-1185">Reference proteome</keyword>
<feature type="non-terminal residue" evidence="1">
    <location>
        <position position="136"/>
    </location>
</feature>
<reference evidence="1 2" key="1">
    <citation type="submission" date="2020-02" db="EMBL/GenBank/DDBJ databases">
        <authorList>
            <person name="Ferguson B K."/>
        </authorList>
    </citation>
    <scope>NUCLEOTIDE SEQUENCE [LARGE SCALE GENOMIC DNA]</scope>
</reference>
<dbReference type="Proteomes" id="UP000479000">
    <property type="component" value="Unassembled WGS sequence"/>
</dbReference>
<organism evidence="1 2">
    <name type="scientific">Nesidiocoris tenuis</name>
    <dbReference type="NCBI Taxonomy" id="355587"/>
    <lineage>
        <taxon>Eukaryota</taxon>
        <taxon>Metazoa</taxon>
        <taxon>Ecdysozoa</taxon>
        <taxon>Arthropoda</taxon>
        <taxon>Hexapoda</taxon>
        <taxon>Insecta</taxon>
        <taxon>Pterygota</taxon>
        <taxon>Neoptera</taxon>
        <taxon>Paraneoptera</taxon>
        <taxon>Hemiptera</taxon>
        <taxon>Heteroptera</taxon>
        <taxon>Panheteroptera</taxon>
        <taxon>Cimicomorpha</taxon>
        <taxon>Miridae</taxon>
        <taxon>Dicyphina</taxon>
        <taxon>Nesidiocoris</taxon>
    </lineage>
</organism>
<evidence type="ECO:0000313" key="2">
    <source>
        <dbReference type="Proteomes" id="UP000479000"/>
    </source>
</evidence>
<accession>A0A6H5GA53</accession>
<name>A0A6H5GA53_9HEMI</name>
<gene>
    <name evidence="1" type="ORF">NTEN_LOCUS5700</name>
</gene>
<dbReference type="AlphaFoldDB" id="A0A6H5GA53"/>
<proteinExistence type="predicted"/>
<dbReference type="EMBL" id="CADCXU010008773">
    <property type="protein sequence ID" value="CAA9999417.1"/>
    <property type="molecule type" value="Genomic_DNA"/>
</dbReference>
<evidence type="ECO:0000313" key="1">
    <source>
        <dbReference type="EMBL" id="CAA9999417.1"/>
    </source>
</evidence>
<sequence length="136" mass="14868">MPHRTVQVQIFCLLRRSNAIESAVECGLIEHCGVKLLQMIVVGCIMMQIVRKIDRRGAKMGISMTSLINGIGSTSTLYGCPADSWGTLRRSVGLRFFPAPFPAADVPPGEVQLKGRPGEFSTGKHIPFFISPPIEK</sequence>